<proteinExistence type="predicted"/>
<dbReference type="Proteomes" id="UP001497444">
    <property type="component" value="Chromosome 5"/>
</dbReference>
<accession>A0ABP0X180</accession>
<keyword evidence="3" id="KW-1185">Reference proteome</keyword>
<feature type="region of interest" description="Disordered" evidence="1">
    <location>
        <begin position="1"/>
        <end position="21"/>
    </location>
</feature>
<evidence type="ECO:0000256" key="1">
    <source>
        <dbReference type="SAM" id="MobiDB-lite"/>
    </source>
</evidence>
<evidence type="ECO:0000313" key="2">
    <source>
        <dbReference type="EMBL" id="CAK9272874.1"/>
    </source>
</evidence>
<sequence>MEPASQLGGGRGEEEGTDEALLHLGNNLRRDGRPRECLTVALKLHSQLIVNPCHFPPHQEVQNRCCCWEMERSRSKAEQNPRLYRQTDRRRRSSEVFCLEAFEHQGSSSACSTE</sequence>
<organism evidence="2 3">
    <name type="scientific">Sphagnum jensenii</name>
    <dbReference type="NCBI Taxonomy" id="128206"/>
    <lineage>
        <taxon>Eukaryota</taxon>
        <taxon>Viridiplantae</taxon>
        <taxon>Streptophyta</taxon>
        <taxon>Embryophyta</taxon>
        <taxon>Bryophyta</taxon>
        <taxon>Sphagnophytina</taxon>
        <taxon>Sphagnopsida</taxon>
        <taxon>Sphagnales</taxon>
        <taxon>Sphagnaceae</taxon>
        <taxon>Sphagnum</taxon>
    </lineage>
</organism>
<evidence type="ECO:0000313" key="3">
    <source>
        <dbReference type="Proteomes" id="UP001497444"/>
    </source>
</evidence>
<name>A0ABP0X180_9BRYO</name>
<protein>
    <submittedName>
        <fullName evidence="2">Uncharacterized protein</fullName>
    </submittedName>
</protein>
<dbReference type="EMBL" id="OZ020100">
    <property type="protein sequence ID" value="CAK9272874.1"/>
    <property type="molecule type" value="Genomic_DNA"/>
</dbReference>
<reference evidence="2" key="1">
    <citation type="submission" date="2024-02" db="EMBL/GenBank/DDBJ databases">
        <authorList>
            <consortium name="ELIXIR-Norway"/>
            <consortium name="Elixir Norway"/>
        </authorList>
    </citation>
    <scope>NUCLEOTIDE SEQUENCE</scope>
</reference>
<gene>
    <name evidence="2" type="ORF">CSSPJE1EN1_LOCUS18352</name>
</gene>